<dbReference type="Gene3D" id="3.20.20.60">
    <property type="entry name" value="Phosphoenolpyruvate-binding domains"/>
    <property type="match status" value="1"/>
</dbReference>
<accession>A0ABR3PZH3</accession>
<evidence type="ECO:0000256" key="4">
    <source>
        <dbReference type="ARBA" id="ARBA00023239"/>
    </source>
</evidence>
<dbReference type="InterPro" id="IPR040442">
    <property type="entry name" value="Pyrv_kinase-like_dom_sf"/>
</dbReference>
<evidence type="ECO:0000256" key="2">
    <source>
        <dbReference type="ARBA" id="ARBA00005704"/>
    </source>
</evidence>
<protein>
    <recommendedName>
        <fullName evidence="3">methylisocitrate lyase</fullName>
        <ecNumber evidence="3">4.1.3.30</ecNumber>
    </recommendedName>
</protein>
<dbReference type="Proteomes" id="UP001565368">
    <property type="component" value="Unassembled WGS sequence"/>
</dbReference>
<dbReference type="Gene3D" id="1.10.10.850">
    <property type="match status" value="1"/>
</dbReference>
<gene>
    <name evidence="5" type="ORF">Q8F55_007281</name>
</gene>
<dbReference type="Pfam" id="PF00463">
    <property type="entry name" value="ICL"/>
    <property type="match status" value="1"/>
</dbReference>
<evidence type="ECO:0000313" key="5">
    <source>
        <dbReference type="EMBL" id="KAL1407845.1"/>
    </source>
</evidence>
<sequence>MTLQANGYSAQTAAEFISSATQADIQRPYTAAQVERLTPTLAPTPSNKMALSLRAMLGAHRQAFSSTQALGAADAVTLDAVTKAGGEVAYVSGAALSFADTRDPGADLSDYPYDTVARRVAQLTASQAHAAVLNRHLPGFEHRPQIPLIADADSGFGLFSTVMKATRGLVDGGVAGFHLDDLLPGSKRFDHAGGRGAVVVPFAEYSQRLSAAKLQLDMMRSEAVLIGRTDVMDATHITSSVDPVDRPFILGASVRMPASYAAFTSPSEARPEASAADGPGWIAEARLCTLDEAFARATPDARLRSVFTVNSIGLNVADAKRVADDLLAGAGLPRLEWDPEAARTTQGWYAYRGGIDAAIVRSVHAAPLVDMLWACTFQLDLTLARRYASAVKEKFPLKWLMFNTSHARRAHVALSDDELAALPQTLGELGYVLTLVPQFGQAAHAYGAFLGAKATLRGGVGALFDSVLGPYAAATAAPLASDWYGDMGRVADAAMDAVGSGRAGWTGTRGGC</sequence>
<proteinExistence type="inferred from homology"/>
<reference evidence="5 6" key="1">
    <citation type="submission" date="2023-08" db="EMBL/GenBank/DDBJ databases">
        <title>Annotated Genome Sequence of Vanrija albida AlHP1.</title>
        <authorList>
            <person name="Herzog R."/>
        </authorList>
    </citation>
    <scope>NUCLEOTIDE SEQUENCE [LARGE SCALE GENOMIC DNA]</scope>
    <source>
        <strain evidence="5 6">AlHP1</strain>
    </source>
</reference>
<comment type="caution">
    <text evidence="5">The sequence shown here is derived from an EMBL/GenBank/DDBJ whole genome shotgun (WGS) entry which is preliminary data.</text>
</comment>
<comment type="catalytic activity">
    <reaction evidence="1">
        <text>(2S,3R)-3-hydroxybutane-1,2,3-tricarboxylate = pyruvate + succinate</text>
        <dbReference type="Rhea" id="RHEA:16809"/>
        <dbReference type="ChEBI" id="CHEBI:15361"/>
        <dbReference type="ChEBI" id="CHEBI:30031"/>
        <dbReference type="ChEBI" id="CHEBI:57429"/>
        <dbReference type="EC" id="4.1.3.30"/>
    </reaction>
</comment>
<dbReference type="InterPro" id="IPR015813">
    <property type="entry name" value="Pyrv/PenolPyrv_kinase-like_dom"/>
</dbReference>
<dbReference type="SUPFAM" id="SSF51621">
    <property type="entry name" value="Phosphoenolpyruvate/pyruvate domain"/>
    <property type="match status" value="1"/>
</dbReference>
<dbReference type="GeneID" id="95988324"/>
<dbReference type="InterPro" id="IPR006254">
    <property type="entry name" value="Isocitrate_lyase"/>
</dbReference>
<keyword evidence="6" id="KW-1185">Reference proteome</keyword>
<name>A0ABR3PZH3_9TREE</name>
<evidence type="ECO:0000256" key="3">
    <source>
        <dbReference type="ARBA" id="ARBA00012260"/>
    </source>
</evidence>
<comment type="similarity">
    <text evidence="2">Belongs to the isocitrate lyase/PEP mutase superfamily. Isocitrate lyase family.</text>
</comment>
<dbReference type="PANTHER" id="PTHR21631">
    <property type="entry name" value="ISOCITRATE LYASE/MALATE SYNTHASE"/>
    <property type="match status" value="1"/>
</dbReference>
<dbReference type="PIRSF" id="PIRSF001362">
    <property type="entry name" value="Isocit_lyase"/>
    <property type="match status" value="1"/>
</dbReference>
<dbReference type="PANTHER" id="PTHR21631:SF3">
    <property type="entry name" value="BIFUNCTIONAL GLYOXYLATE CYCLE PROTEIN"/>
    <property type="match status" value="1"/>
</dbReference>
<evidence type="ECO:0000313" key="6">
    <source>
        <dbReference type="Proteomes" id="UP001565368"/>
    </source>
</evidence>
<evidence type="ECO:0000256" key="1">
    <source>
        <dbReference type="ARBA" id="ARBA00001050"/>
    </source>
</evidence>
<keyword evidence="4" id="KW-0456">Lyase</keyword>
<organism evidence="5 6">
    <name type="scientific">Vanrija albida</name>
    <dbReference type="NCBI Taxonomy" id="181172"/>
    <lineage>
        <taxon>Eukaryota</taxon>
        <taxon>Fungi</taxon>
        <taxon>Dikarya</taxon>
        <taxon>Basidiomycota</taxon>
        <taxon>Agaricomycotina</taxon>
        <taxon>Tremellomycetes</taxon>
        <taxon>Trichosporonales</taxon>
        <taxon>Trichosporonaceae</taxon>
        <taxon>Vanrija</taxon>
    </lineage>
</organism>
<dbReference type="RefSeq" id="XP_069207789.1">
    <property type="nucleotide sequence ID" value="XM_069355718.1"/>
</dbReference>
<dbReference type="EMBL" id="JBBXJM010000005">
    <property type="protein sequence ID" value="KAL1407845.1"/>
    <property type="molecule type" value="Genomic_DNA"/>
</dbReference>
<dbReference type="EC" id="4.1.3.30" evidence="3"/>